<dbReference type="InterPro" id="IPR001119">
    <property type="entry name" value="SLH_dom"/>
</dbReference>
<dbReference type="EMBL" id="VSSQ01033134">
    <property type="protein sequence ID" value="MPM84640.1"/>
    <property type="molecule type" value="Genomic_DNA"/>
</dbReference>
<reference evidence="2" key="1">
    <citation type="submission" date="2019-08" db="EMBL/GenBank/DDBJ databases">
        <authorList>
            <person name="Kucharzyk K."/>
            <person name="Murdoch R.W."/>
            <person name="Higgins S."/>
            <person name="Loffler F."/>
        </authorList>
    </citation>
    <scope>NUCLEOTIDE SEQUENCE</scope>
</reference>
<dbReference type="AlphaFoldDB" id="A0A645D566"/>
<organism evidence="2">
    <name type="scientific">bioreactor metagenome</name>
    <dbReference type="NCBI Taxonomy" id="1076179"/>
    <lineage>
        <taxon>unclassified sequences</taxon>
        <taxon>metagenomes</taxon>
        <taxon>ecological metagenomes</taxon>
    </lineage>
</organism>
<dbReference type="GO" id="GO:0008810">
    <property type="term" value="F:cellulase activity"/>
    <property type="evidence" value="ECO:0007669"/>
    <property type="project" value="UniProtKB-EC"/>
</dbReference>
<dbReference type="PROSITE" id="PS51272">
    <property type="entry name" value="SLH"/>
    <property type="match status" value="3"/>
</dbReference>
<sequence length="167" mass="17816">MSSRNVISGTGNGEFSPEATITRAQFATILARLSGDDLSGQAASVYSDASAGDWFFQAAQWANQTSISTGSGGKFNPNEGITREQMAVMLYRYAKYKGYDVSIGEDTNILSYNDSLSISNYAYASLQWACGAEIIQGDHAGNLNPNGCATRAQAAAILQRFIDNVAD</sequence>
<protein>
    <submittedName>
        <fullName evidence="2">Endoglucanase</fullName>
        <ecNumber evidence="2">3.2.1.4</ecNumber>
    </submittedName>
</protein>
<dbReference type="EC" id="3.2.1.4" evidence="2"/>
<gene>
    <name evidence="2" type="ORF">SDC9_131713</name>
</gene>
<comment type="caution">
    <text evidence="2">The sequence shown here is derived from an EMBL/GenBank/DDBJ whole genome shotgun (WGS) entry which is preliminary data.</text>
</comment>
<feature type="domain" description="SLH" evidence="1">
    <location>
        <begin position="42"/>
        <end position="104"/>
    </location>
</feature>
<evidence type="ECO:0000259" key="1">
    <source>
        <dbReference type="PROSITE" id="PS51272"/>
    </source>
</evidence>
<keyword evidence="2" id="KW-0378">Hydrolase</keyword>
<name>A0A645D566_9ZZZZ</name>
<evidence type="ECO:0000313" key="2">
    <source>
        <dbReference type="EMBL" id="MPM84640.1"/>
    </source>
</evidence>
<accession>A0A645D566</accession>
<proteinExistence type="predicted"/>
<feature type="domain" description="SLH" evidence="1">
    <location>
        <begin position="1"/>
        <end position="41"/>
    </location>
</feature>
<keyword evidence="2" id="KW-0326">Glycosidase</keyword>
<feature type="domain" description="SLH" evidence="1">
    <location>
        <begin position="109"/>
        <end position="167"/>
    </location>
</feature>
<dbReference type="Pfam" id="PF00395">
    <property type="entry name" value="SLH"/>
    <property type="match status" value="3"/>
</dbReference>